<feature type="compositionally biased region" description="Basic residues" evidence="4">
    <location>
        <begin position="340"/>
        <end position="350"/>
    </location>
</feature>
<keyword evidence="7" id="KW-1185">Reference proteome</keyword>
<dbReference type="Pfam" id="PF13377">
    <property type="entry name" value="Peripla_BP_3"/>
    <property type="match status" value="1"/>
</dbReference>
<dbReference type="PROSITE" id="PS00356">
    <property type="entry name" value="HTH_LACI_1"/>
    <property type="match status" value="1"/>
</dbReference>
<sequence>MMAGMVKPTMEDIARAAHVSVSTVSRALADHGGTAAGTKRLVHQVAVQLGYTPGDKGRAKTWHSGMVGLITTDLEGRPSLPVLIGAEDALGPMKHSILLANSRGDARLETSRIEQLMSRNIDGLLVVNKSVDPRSPIPRSLIGDTPVVYVYGPSRDPDDCSVTADSRQGAELAISHLIDRGRRRIAVIGGPEHARATSERMIGVKHAFAMHGLRPVAPPRFGSWDVSWGRKATELLLQDDMPFDGLYCLNDRIARGALETLMGHGLHVPDDVAVIGHDNWERQIVDAAVPLTTVDSDCERIGRVAAMALLDAIQGNPHHGMITVSGNLIQRASTSSTALPKKRHPRRRSTRWADGER</sequence>
<dbReference type="PANTHER" id="PTHR30146">
    <property type="entry name" value="LACI-RELATED TRANSCRIPTIONAL REPRESSOR"/>
    <property type="match status" value="1"/>
</dbReference>
<dbReference type="EMBL" id="PEBI01000004">
    <property type="protein sequence ID" value="PJM72715.1"/>
    <property type="molecule type" value="Genomic_DNA"/>
</dbReference>
<dbReference type="InterPro" id="IPR010982">
    <property type="entry name" value="Lambda_DNA-bd_dom_sf"/>
</dbReference>
<evidence type="ECO:0000259" key="5">
    <source>
        <dbReference type="PROSITE" id="PS50932"/>
    </source>
</evidence>
<protein>
    <submittedName>
        <fullName evidence="6">LacI family transcriptional regulator</fullName>
    </submittedName>
</protein>
<feature type="domain" description="HTH lacI-type" evidence="5">
    <location>
        <begin position="8"/>
        <end position="53"/>
    </location>
</feature>
<dbReference type="OrthoDB" id="3467214at2"/>
<dbReference type="InterPro" id="IPR028082">
    <property type="entry name" value="Peripla_BP_I"/>
</dbReference>
<evidence type="ECO:0000256" key="3">
    <source>
        <dbReference type="ARBA" id="ARBA00023163"/>
    </source>
</evidence>
<dbReference type="SUPFAM" id="SSF53822">
    <property type="entry name" value="Periplasmic binding protein-like I"/>
    <property type="match status" value="1"/>
</dbReference>
<dbReference type="PROSITE" id="PS50932">
    <property type="entry name" value="HTH_LACI_2"/>
    <property type="match status" value="1"/>
</dbReference>
<dbReference type="AlphaFoldDB" id="A0A2M9H7E8"/>
<dbReference type="InterPro" id="IPR000843">
    <property type="entry name" value="HTH_LacI"/>
</dbReference>
<dbReference type="Pfam" id="PF00356">
    <property type="entry name" value="LacI"/>
    <property type="match status" value="1"/>
</dbReference>
<dbReference type="GO" id="GO:0000976">
    <property type="term" value="F:transcription cis-regulatory region binding"/>
    <property type="evidence" value="ECO:0007669"/>
    <property type="project" value="TreeGrafter"/>
</dbReference>
<organism evidence="6 7">
    <name type="scientific">Bifidobacterium primatium</name>
    <dbReference type="NCBI Taxonomy" id="2045438"/>
    <lineage>
        <taxon>Bacteria</taxon>
        <taxon>Bacillati</taxon>
        <taxon>Actinomycetota</taxon>
        <taxon>Actinomycetes</taxon>
        <taxon>Bifidobacteriales</taxon>
        <taxon>Bifidobacteriaceae</taxon>
        <taxon>Bifidobacterium</taxon>
    </lineage>
</organism>
<name>A0A2M9H7E8_9BIFI</name>
<dbReference type="GO" id="GO:0003700">
    <property type="term" value="F:DNA-binding transcription factor activity"/>
    <property type="evidence" value="ECO:0007669"/>
    <property type="project" value="TreeGrafter"/>
</dbReference>
<dbReference type="Proteomes" id="UP000229095">
    <property type="component" value="Unassembled WGS sequence"/>
</dbReference>
<keyword evidence="2" id="KW-0238">DNA-binding</keyword>
<dbReference type="SUPFAM" id="SSF47413">
    <property type="entry name" value="lambda repressor-like DNA-binding domains"/>
    <property type="match status" value="1"/>
</dbReference>
<keyword evidence="1" id="KW-0805">Transcription regulation</keyword>
<comment type="caution">
    <text evidence="6">The sequence shown here is derived from an EMBL/GenBank/DDBJ whole genome shotgun (WGS) entry which is preliminary data.</text>
</comment>
<evidence type="ECO:0000313" key="7">
    <source>
        <dbReference type="Proteomes" id="UP000229095"/>
    </source>
</evidence>
<proteinExistence type="predicted"/>
<evidence type="ECO:0000256" key="1">
    <source>
        <dbReference type="ARBA" id="ARBA00023015"/>
    </source>
</evidence>
<keyword evidence="3" id="KW-0804">Transcription</keyword>
<feature type="region of interest" description="Disordered" evidence="4">
    <location>
        <begin position="333"/>
        <end position="357"/>
    </location>
</feature>
<reference evidence="6 7" key="1">
    <citation type="submission" date="2017-10" db="EMBL/GenBank/DDBJ databases">
        <title>Draft genome sequences of strains TRE 1, TRE 9, TRE H and TRI 7, isolated from tamarins, belonging to four potential novel Bifidobacterium species.</title>
        <authorList>
            <person name="Mattarelli P."/>
            <person name="Modesto M."/>
            <person name="Puglisi E."/>
            <person name="Morelli L."/>
            <person name="Spezio C."/>
            <person name="Bonetti A."/>
            <person name="Sandri C."/>
        </authorList>
    </citation>
    <scope>NUCLEOTIDE SEQUENCE [LARGE SCALE GENOMIC DNA]</scope>
    <source>
        <strain evidence="7">TRE1</strain>
    </source>
</reference>
<gene>
    <name evidence="6" type="ORF">CS006_09145</name>
</gene>
<accession>A0A2M9H7E8</accession>
<evidence type="ECO:0000256" key="4">
    <source>
        <dbReference type="SAM" id="MobiDB-lite"/>
    </source>
</evidence>
<dbReference type="PANTHER" id="PTHR30146:SF109">
    <property type="entry name" value="HTH-TYPE TRANSCRIPTIONAL REGULATOR GALS"/>
    <property type="match status" value="1"/>
</dbReference>
<evidence type="ECO:0000256" key="2">
    <source>
        <dbReference type="ARBA" id="ARBA00023125"/>
    </source>
</evidence>
<dbReference type="Gene3D" id="1.10.260.40">
    <property type="entry name" value="lambda repressor-like DNA-binding domains"/>
    <property type="match status" value="1"/>
</dbReference>
<dbReference type="SMART" id="SM00354">
    <property type="entry name" value="HTH_LACI"/>
    <property type="match status" value="1"/>
</dbReference>
<dbReference type="CDD" id="cd01392">
    <property type="entry name" value="HTH_LacI"/>
    <property type="match status" value="1"/>
</dbReference>
<dbReference type="InterPro" id="IPR046335">
    <property type="entry name" value="LacI/GalR-like_sensor"/>
</dbReference>
<evidence type="ECO:0000313" key="6">
    <source>
        <dbReference type="EMBL" id="PJM72715.1"/>
    </source>
</evidence>
<dbReference type="Gene3D" id="3.40.50.2300">
    <property type="match status" value="2"/>
</dbReference>